<dbReference type="RefSeq" id="WP_349246871.1">
    <property type="nucleotide sequence ID" value="NZ_JASCXX010000036.1"/>
</dbReference>
<dbReference type="EMBL" id="JASCXX010000036">
    <property type="protein sequence ID" value="MDI6451464.1"/>
    <property type="molecule type" value="Genomic_DNA"/>
</dbReference>
<reference evidence="2" key="1">
    <citation type="submission" date="2023-05" db="EMBL/GenBank/DDBJ databases">
        <title>Anaerotaeda fermentans gen. nov., sp. nov., a novel anaerobic planctomycete of the new family within the order Sedimentisphaerales isolated from Taman Peninsula, Russia.</title>
        <authorList>
            <person name="Khomyakova M.A."/>
            <person name="Merkel A.Y."/>
            <person name="Slobodkin A.I."/>
        </authorList>
    </citation>
    <scope>NUCLEOTIDE SEQUENCE</scope>
    <source>
        <strain evidence="2">M17dextr</strain>
    </source>
</reference>
<accession>A0AAW6U713</accession>
<dbReference type="AlphaFoldDB" id="A0AAW6U713"/>
<proteinExistence type="predicted"/>
<name>A0AAW6U713_9BACT</name>
<feature type="compositionally biased region" description="Polar residues" evidence="1">
    <location>
        <begin position="220"/>
        <end position="235"/>
    </location>
</feature>
<protein>
    <submittedName>
        <fullName evidence="2">Uncharacterized protein</fullName>
    </submittedName>
</protein>
<organism evidence="2 3">
    <name type="scientific">Anaerobaca lacustris</name>
    <dbReference type="NCBI Taxonomy" id="3044600"/>
    <lineage>
        <taxon>Bacteria</taxon>
        <taxon>Pseudomonadati</taxon>
        <taxon>Planctomycetota</taxon>
        <taxon>Phycisphaerae</taxon>
        <taxon>Sedimentisphaerales</taxon>
        <taxon>Anaerobacaceae</taxon>
        <taxon>Anaerobaca</taxon>
    </lineage>
</organism>
<feature type="region of interest" description="Disordered" evidence="1">
    <location>
        <begin position="200"/>
        <end position="235"/>
    </location>
</feature>
<dbReference type="Proteomes" id="UP001431776">
    <property type="component" value="Unassembled WGS sequence"/>
</dbReference>
<comment type="caution">
    <text evidence="2">The sequence shown here is derived from an EMBL/GenBank/DDBJ whole genome shotgun (WGS) entry which is preliminary data.</text>
</comment>
<evidence type="ECO:0000313" key="2">
    <source>
        <dbReference type="EMBL" id="MDI6451464.1"/>
    </source>
</evidence>
<keyword evidence="3" id="KW-1185">Reference proteome</keyword>
<evidence type="ECO:0000256" key="1">
    <source>
        <dbReference type="SAM" id="MobiDB-lite"/>
    </source>
</evidence>
<sequence length="235" mass="26511">MKMGLFDLFRSKRTKASVSQEEHRRLAAAFYDLRTQVSNLDAQIATVHMALRRHENDIAACKDLTGRHEKALTLLEQIVNTPSALSTGYADRFPQHSVPAVKETSNPPTIESASYPPARRLDLDRFTEQQKRLLAAFVQNRDRTMSYADLAAVLGKSAYTIKNQMNQIRHKADLFDCTVGPESRNYFKLKDDLKVEKQLKTGRPAGRPVSMAEPDRTMSGPETTPSELTFSHSLF</sequence>
<gene>
    <name evidence="2" type="ORF">QJ522_20545</name>
</gene>
<evidence type="ECO:0000313" key="3">
    <source>
        <dbReference type="Proteomes" id="UP001431776"/>
    </source>
</evidence>